<keyword evidence="1" id="KW-0812">Transmembrane</keyword>
<keyword evidence="3" id="KW-1185">Reference proteome</keyword>
<comment type="caution">
    <text evidence="2">The sequence shown here is derived from an EMBL/GenBank/DDBJ whole genome shotgun (WGS) entry which is preliminary data.</text>
</comment>
<sequence length="185" mass="20987">MFNKNIKLVLAIAVFALAVWQFIDGNIGNGIMFILLAGMFMLLYFKNEIILATMFKLKKQDMEGAQAMLAKIPSPEACLTKKQQGYYNFLKGQFEFQSAPLKAEKYLRKAISLGLNFDHDLAAAKMFLAGIAGSKNRKAEANKLLAEAKQLDKHGMLSDQIKMLQHQMKKAGNQQQHFSRNQRRR</sequence>
<keyword evidence="1" id="KW-0472">Membrane</keyword>
<evidence type="ECO:0000256" key="1">
    <source>
        <dbReference type="SAM" id="Phobius"/>
    </source>
</evidence>
<protein>
    <submittedName>
        <fullName evidence="2">DUF2892 domain-containing protein</fullName>
    </submittedName>
</protein>
<reference evidence="3" key="1">
    <citation type="journal article" date="2019" name="Int. J. Syst. Evol. Microbiol.">
        <title>The Global Catalogue of Microorganisms (GCM) 10K type strain sequencing project: providing services to taxonomists for standard genome sequencing and annotation.</title>
        <authorList>
            <consortium name="The Broad Institute Genomics Platform"/>
            <consortium name="The Broad Institute Genome Sequencing Center for Infectious Disease"/>
            <person name="Wu L."/>
            <person name="Ma J."/>
        </authorList>
    </citation>
    <scope>NUCLEOTIDE SEQUENCE [LARGE SCALE GENOMIC DNA]</scope>
    <source>
        <strain evidence="3">CCUG 62114</strain>
    </source>
</reference>
<accession>A0ABW3HZE5</accession>
<proteinExistence type="predicted"/>
<evidence type="ECO:0000313" key="2">
    <source>
        <dbReference type="EMBL" id="MFD0962921.1"/>
    </source>
</evidence>
<organism evidence="2 3">
    <name type="scientific">Pseudofulvibacter geojedonensis</name>
    <dbReference type="NCBI Taxonomy" id="1123758"/>
    <lineage>
        <taxon>Bacteria</taxon>
        <taxon>Pseudomonadati</taxon>
        <taxon>Bacteroidota</taxon>
        <taxon>Flavobacteriia</taxon>
        <taxon>Flavobacteriales</taxon>
        <taxon>Flavobacteriaceae</taxon>
        <taxon>Pseudofulvibacter</taxon>
    </lineage>
</organism>
<dbReference type="Proteomes" id="UP001596997">
    <property type="component" value="Unassembled WGS sequence"/>
</dbReference>
<dbReference type="EMBL" id="JBHTJM010000002">
    <property type="protein sequence ID" value="MFD0962921.1"/>
    <property type="molecule type" value="Genomic_DNA"/>
</dbReference>
<keyword evidence="1" id="KW-1133">Transmembrane helix</keyword>
<name>A0ABW3HZE5_9FLAO</name>
<dbReference type="RefSeq" id="WP_377713070.1">
    <property type="nucleotide sequence ID" value="NZ_JBHTJM010000002.1"/>
</dbReference>
<evidence type="ECO:0000313" key="3">
    <source>
        <dbReference type="Proteomes" id="UP001596997"/>
    </source>
</evidence>
<feature type="transmembrane region" description="Helical" evidence="1">
    <location>
        <begin position="31"/>
        <end position="52"/>
    </location>
</feature>
<gene>
    <name evidence="2" type="ORF">ACFQ1O_02765</name>
</gene>